<dbReference type="Proteomes" id="UP000515159">
    <property type="component" value="Chromosome 6"/>
</dbReference>
<dbReference type="OrthoDB" id="191651at2759"/>
<gene>
    <name evidence="10" type="primary">WBP4</name>
</gene>
<dbReference type="PROSITE" id="PS50171">
    <property type="entry name" value="ZF_MATRIN"/>
    <property type="match status" value="1"/>
</dbReference>
<evidence type="ECO:0000256" key="3">
    <source>
        <dbReference type="ARBA" id="ARBA00022771"/>
    </source>
</evidence>
<name>A0A6P8RMH0_GEOSA</name>
<feature type="compositionally biased region" description="Basic and acidic residues" evidence="6">
    <location>
        <begin position="195"/>
        <end position="221"/>
    </location>
</feature>
<dbReference type="RefSeq" id="XP_033806519.1">
    <property type="nucleotide sequence ID" value="XM_033950628.1"/>
</dbReference>
<comment type="subcellular location">
    <subcellularLocation>
        <location evidence="1">Nucleus</location>
    </subcellularLocation>
</comment>
<dbReference type="GeneID" id="117363210"/>
<dbReference type="InterPro" id="IPR000690">
    <property type="entry name" value="Matrin/U1-C_Znf_C2H2"/>
</dbReference>
<keyword evidence="9" id="KW-1185">Reference proteome</keyword>
<feature type="domain" description="Matrin-type" evidence="8">
    <location>
        <begin position="19"/>
        <end position="50"/>
    </location>
</feature>
<dbReference type="InterPro" id="IPR036020">
    <property type="entry name" value="WW_dom_sf"/>
</dbReference>
<dbReference type="PANTHER" id="PTHR13173">
    <property type="entry name" value="WW DOMAIN BINDING PROTEIN 4"/>
    <property type="match status" value="1"/>
</dbReference>
<feature type="domain" description="WW" evidence="7">
    <location>
        <begin position="129"/>
        <end position="162"/>
    </location>
</feature>
<dbReference type="InParanoid" id="A0A6P8RMH0"/>
<dbReference type="InterPro" id="IPR003604">
    <property type="entry name" value="Matrin/U1-like-C_Znf_C2H2"/>
</dbReference>
<evidence type="ECO:0000256" key="4">
    <source>
        <dbReference type="ARBA" id="ARBA00022833"/>
    </source>
</evidence>
<evidence type="ECO:0000256" key="1">
    <source>
        <dbReference type="ARBA" id="ARBA00004123"/>
    </source>
</evidence>
<dbReference type="PANTHER" id="PTHR13173:SF10">
    <property type="entry name" value="WW DOMAIN-BINDING PROTEIN 4"/>
    <property type="match status" value="1"/>
</dbReference>
<evidence type="ECO:0000256" key="6">
    <source>
        <dbReference type="SAM" id="MobiDB-lite"/>
    </source>
</evidence>
<organism evidence="9 10">
    <name type="scientific">Geotrypetes seraphini</name>
    <name type="common">Gaboon caecilian</name>
    <name type="synonym">Caecilia seraphini</name>
    <dbReference type="NCBI Taxonomy" id="260995"/>
    <lineage>
        <taxon>Eukaryota</taxon>
        <taxon>Metazoa</taxon>
        <taxon>Chordata</taxon>
        <taxon>Craniata</taxon>
        <taxon>Vertebrata</taxon>
        <taxon>Euteleostomi</taxon>
        <taxon>Amphibia</taxon>
        <taxon>Gymnophiona</taxon>
        <taxon>Geotrypetes</taxon>
    </lineage>
</organism>
<feature type="compositionally biased region" description="Low complexity" evidence="6">
    <location>
        <begin position="99"/>
        <end position="108"/>
    </location>
</feature>
<dbReference type="SUPFAM" id="SSF51045">
    <property type="entry name" value="WW domain"/>
    <property type="match status" value="2"/>
</dbReference>
<dbReference type="Gene3D" id="3.30.160.60">
    <property type="entry name" value="Classic Zinc Finger"/>
    <property type="match status" value="1"/>
</dbReference>
<dbReference type="CDD" id="cd00201">
    <property type="entry name" value="WW"/>
    <property type="match status" value="2"/>
</dbReference>
<evidence type="ECO:0000256" key="2">
    <source>
        <dbReference type="ARBA" id="ARBA00022723"/>
    </source>
</evidence>
<dbReference type="AlphaFoldDB" id="A0A6P8RMH0"/>
<dbReference type="InterPro" id="IPR036236">
    <property type="entry name" value="Znf_C2H2_sf"/>
</dbReference>
<proteinExistence type="predicted"/>
<dbReference type="Gene3D" id="2.20.70.10">
    <property type="match status" value="2"/>
</dbReference>
<dbReference type="Pfam" id="PF06220">
    <property type="entry name" value="zf-U1"/>
    <property type="match status" value="1"/>
</dbReference>
<dbReference type="SUPFAM" id="SSF57667">
    <property type="entry name" value="beta-beta-alpha zinc fingers"/>
    <property type="match status" value="1"/>
</dbReference>
<evidence type="ECO:0000313" key="10">
    <source>
        <dbReference type="RefSeq" id="XP_033806519.1"/>
    </source>
</evidence>
<dbReference type="InterPro" id="IPR040023">
    <property type="entry name" value="WBP4"/>
</dbReference>
<dbReference type="PROSITE" id="PS01159">
    <property type="entry name" value="WW_DOMAIN_1"/>
    <property type="match status" value="2"/>
</dbReference>
<sequence length="392" mass="45141">MWKAETRQRADYWKSQPKKFCTYCKCWIADNKPSIDFHERGKNHKENVVRRISEIKRKSMEKAKEEEKSSKEFAAMEEAALKAYQEDLKRLGVGSAAEDTTSSDTTSSAQIKPQMSNKKKEKVASVVQTASKDEWTKGVSPEGFAYYYNHRTGESQWEEPEGFQESTQKSEKTEITSAWVEGVSEEGHIYYYNTETRESRWEKPEDPIPRSDDSTSDRSSEGDTVPGENIVAAADEKEPKSKEPDEKKERDELTTETQKPKINFRKSNNTEKATDIGEESHPKSKEDDIDTINQEQSKAISKEHKKPNPYGNWEEIKEEENPYENIDLQLPIVEDEFLACSATNIPQEPKIKFREKTITSLGDDAMTGDPVFRKRKIENGKNRNLRQRVSDQ</sequence>
<keyword evidence="2" id="KW-0479">Metal-binding</keyword>
<dbReference type="GO" id="GO:0071011">
    <property type="term" value="C:precatalytic spliceosome"/>
    <property type="evidence" value="ECO:0007669"/>
    <property type="project" value="TreeGrafter"/>
</dbReference>
<dbReference type="PROSITE" id="PS50020">
    <property type="entry name" value="WW_DOMAIN_2"/>
    <property type="match status" value="2"/>
</dbReference>
<dbReference type="GO" id="GO:0008270">
    <property type="term" value="F:zinc ion binding"/>
    <property type="evidence" value="ECO:0007669"/>
    <property type="project" value="UniProtKB-KW"/>
</dbReference>
<dbReference type="Pfam" id="PF00397">
    <property type="entry name" value="WW"/>
    <property type="match status" value="2"/>
</dbReference>
<keyword evidence="4" id="KW-0862">Zinc</keyword>
<dbReference type="KEGG" id="gsh:117363210"/>
<dbReference type="InterPro" id="IPR001202">
    <property type="entry name" value="WW_dom"/>
</dbReference>
<dbReference type="GO" id="GO:0003723">
    <property type="term" value="F:RNA binding"/>
    <property type="evidence" value="ECO:0007669"/>
    <property type="project" value="TreeGrafter"/>
</dbReference>
<evidence type="ECO:0000259" key="8">
    <source>
        <dbReference type="PROSITE" id="PS50171"/>
    </source>
</evidence>
<evidence type="ECO:0000256" key="5">
    <source>
        <dbReference type="ARBA" id="ARBA00023242"/>
    </source>
</evidence>
<keyword evidence="3" id="KW-0863">Zinc-finger</keyword>
<dbReference type="CTD" id="11193"/>
<protein>
    <submittedName>
        <fullName evidence="10">WW domain-binding protein 4 isoform X1</fullName>
    </submittedName>
</protein>
<feature type="compositionally biased region" description="Basic and acidic residues" evidence="6">
    <location>
        <begin position="268"/>
        <end position="286"/>
    </location>
</feature>
<feature type="domain" description="WW" evidence="7">
    <location>
        <begin position="173"/>
        <end position="206"/>
    </location>
</feature>
<keyword evidence="5" id="KW-0539">Nucleus</keyword>
<dbReference type="FunCoup" id="A0A6P8RMH0">
    <property type="interactions" value="3122"/>
</dbReference>
<evidence type="ECO:0000313" key="9">
    <source>
        <dbReference type="Proteomes" id="UP000515159"/>
    </source>
</evidence>
<dbReference type="GO" id="GO:0000398">
    <property type="term" value="P:mRNA splicing, via spliceosome"/>
    <property type="evidence" value="ECO:0007669"/>
    <property type="project" value="InterPro"/>
</dbReference>
<feature type="region of interest" description="Disordered" evidence="6">
    <location>
        <begin position="94"/>
        <end position="123"/>
    </location>
</feature>
<accession>A0A6P8RMH0</accession>
<dbReference type="InterPro" id="IPR013085">
    <property type="entry name" value="U1-CZ_Znf_C2H2"/>
</dbReference>
<evidence type="ECO:0000259" key="7">
    <source>
        <dbReference type="PROSITE" id="PS50020"/>
    </source>
</evidence>
<feature type="region of interest" description="Disordered" evidence="6">
    <location>
        <begin position="362"/>
        <end position="392"/>
    </location>
</feature>
<feature type="compositionally biased region" description="Basic and acidic residues" evidence="6">
    <location>
        <begin position="234"/>
        <end position="253"/>
    </location>
</feature>
<reference evidence="10" key="1">
    <citation type="submission" date="2025-08" db="UniProtKB">
        <authorList>
            <consortium name="RefSeq"/>
        </authorList>
    </citation>
    <scope>IDENTIFICATION</scope>
</reference>
<dbReference type="SMART" id="SM00451">
    <property type="entry name" value="ZnF_U1"/>
    <property type="match status" value="1"/>
</dbReference>
<feature type="region of interest" description="Disordered" evidence="6">
    <location>
        <begin position="153"/>
        <end position="313"/>
    </location>
</feature>
<dbReference type="SMART" id="SM00456">
    <property type="entry name" value="WW"/>
    <property type="match status" value="2"/>
</dbReference>